<keyword evidence="7" id="KW-1185">Reference proteome</keyword>
<dbReference type="Pfam" id="PF00501">
    <property type="entry name" value="AMP-binding"/>
    <property type="match status" value="1"/>
</dbReference>
<dbReference type="CDD" id="cd19542">
    <property type="entry name" value="CT_NRPS-like"/>
    <property type="match status" value="1"/>
</dbReference>
<evidence type="ECO:0000259" key="5">
    <source>
        <dbReference type="PROSITE" id="PS50075"/>
    </source>
</evidence>
<dbReference type="FunFam" id="3.30.300.30:FF:000015">
    <property type="entry name" value="Nonribosomal peptide synthase SidD"/>
    <property type="match status" value="1"/>
</dbReference>
<dbReference type="SUPFAM" id="SSF47336">
    <property type="entry name" value="ACP-like"/>
    <property type="match status" value="2"/>
</dbReference>
<dbReference type="InterPro" id="IPR000873">
    <property type="entry name" value="AMP-dep_synth/lig_dom"/>
</dbReference>
<feature type="domain" description="Carrier" evidence="5">
    <location>
        <begin position="776"/>
        <end position="851"/>
    </location>
</feature>
<dbReference type="RefSeq" id="XP_022507075.1">
    <property type="nucleotide sequence ID" value="XM_022660600.1"/>
</dbReference>
<evidence type="ECO:0000256" key="1">
    <source>
        <dbReference type="ARBA" id="ARBA00022450"/>
    </source>
</evidence>
<dbReference type="InterPro" id="IPR001242">
    <property type="entry name" value="Condensation_dom"/>
</dbReference>
<dbReference type="Gene3D" id="3.30.559.10">
    <property type="entry name" value="Chloramphenicol acetyltransferase-like domain"/>
    <property type="match status" value="2"/>
</dbReference>
<comment type="caution">
    <text evidence="6">The sequence shown here is derived from an EMBL/GenBank/DDBJ whole genome shotgun (WGS) entry which is preliminary data.</text>
</comment>
<dbReference type="FunFam" id="3.30.559.30:FF:000003">
    <property type="entry name" value="Nonribosomal peptide synthase SidD"/>
    <property type="match status" value="1"/>
</dbReference>
<dbReference type="SUPFAM" id="SSF56801">
    <property type="entry name" value="Acetyl-CoA synthetase-like"/>
    <property type="match status" value="1"/>
</dbReference>
<dbReference type="Gene3D" id="3.30.559.30">
    <property type="entry name" value="Nonribosomal peptide synthetase, condensation domain"/>
    <property type="match status" value="2"/>
</dbReference>
<dbReference type="GO" id="GO:0043041">
    <property type="term" value="P:amino acid activation for nonribosomal peptide biosynthetic process"/>
    <property type="evidence" value="ECO:0007669"/>
    <property type="project" value="TreeGrafter"/>
</dbReference>
<dbReference type="Pfam" id="PF00668">
    <property type="entry name" value="Condensation"/>
    <property type="match status" value="2"/>
</dbReference>
<dbReference type="OrthoDB" id="416786at2759"/>
<dbReference type="Gene3D" id="3.30.300.30">
    <property type="match status" value="1"/>
</dbReference>
<dbReference type="PROSITE" id="PS00455">
    <property type="entry name" value="AMP_BINDING"/>
    <property type="match status" value="1"/>
</dbReference>
<dbReference type="EMBL" id="LVKK01000128">
    <property type="protein sequence ID" value="OAG35123.1"/>
    <property type="molecule type" value="Genomic_DNA"/>
</dbReference>
<dbReference type="PANTHER" id="PTHR45527:SF3">
    <property type="entry name" value="SIDEROPHORE SYNTHETASE (EUROFUNG)"/>
    <property type="match status" value="1"/>
</dbReference>
<keyword evidence="2" id="KW-0597">Phosphoprotein</keyword>
<feature type="domain" description="Carrier" evidence="5">
    <location>
        <begin position="1436"/>
        <end position="1515"/>
    </location>
</feature>
<evidence type="ECO:0000313" key="7">
    <source>
        <dbReference type="Proteomes" id="UP000077002"/>
    </source>
</evidence>
<dbReference type="Gene3D" id="1.10.1200.10">
    <property type="entry name" value="ACP-like"/>
    <property type="match status" value="2"/>
</dbReference>
<dbReference type="GO" id="GO:0005737">
    <property type="term" value="C:cytoplasm"/>
    <property type="evidence" value="ECO:0007669"/>
    <property type="project" value="TreeGrafter"/>
</dbReference>
<accession>A0A177ESY0</accession>
<evidence type="ECO:0000256" key="3">
    <source>
        <dbReference type="ARBA" id="ARBA00022598"/>
    </source>
</evidence>
<dbReference type="Proteomes" id="UP000077002">
    <property type="component" value="Unassembled WGS sequence"/>
</dbReference>
<evidence type="ECO:0000256" key="2">
    <source>
        <dbReference type="ARBA" id="ARBA00022553"/>
    </source>
</evidence>
<gene>
    <name evidence="6" type="ORF">AYO21_10690</name>
</gene>
<dbReference type="InterPro" id="IPR045851">
    <property type="entry name" value="AMP-bd_C_sf"/>
</dbReference>
<dbReference type="InterPro" id="IPR020845">
    <property type="entry name" value="AMP-binding_CS"/>
</dbReference>
<keyword evidence="1" id="KW-0596">Phosphopantetheine</keyword>
<dbReference type="NCBIfam" id="TIGR01733">
    <property type="entry name" value="AA-adenyl-dom"/>
    <property type="match status" value="1"/>
</dbReference>
<dbReference type="FunFam" id="1.10.1200.10:FF:000005">
    <property type="entry name" value="Nonribosomal peptide synthetase 1"/>
    <property type="match status" value="1"/>
</dbReference>
<dbReference type="SMART" id="SM00823">
    <property type="entry name" value="PKS_PP"/>
    <property type="match status" value="2"/>
</dbReference>
<dbReference type="InterPro" id="IPR020806">
    <property type="entry name" value="PKS_PP-bd"/>
</dbReference>
<dbReference type="GO" id="GO:0016874">
    <property type="term" value="F:ligase activity"/>
    <property type="evidence" value="ECO:0007669"/>
    <property type="project" value="UniProtKB-KW"/>
</dbReference>
<comment type="similarity">
    <text evidence="4">Belongs to the NRP synthetase family.</text>
</comment>
<dbReference type="PROSITE" id="PS00012">
    <property type="entry name" value="PHOSPHOPANTETHEINE"/>
    <property type="match status" value="2"/>
</dbReference>
<dbReference type="InterPro" id="IPR023213">
    <property type="entry name" value="CAT-like_dom_sf"/>
</dbReference>
<dbReference type="PANTHER" id="PTHR45527">
    <property type="entry name" value="NONRIBOSOMAL PEPTIDE SYNTHETASE"/>
    <property type="match status" value="1"/>
</dbReference>
<dbReference type="GO" id="GO:0044550">
    <property type="term" value="P:secondary metabolite biosynthetic process"/>
    <property type="evidence" value="ECO:0007669"/>
    <property type="project" value="TreeGrafter"/>
</dbReference>
<keyword evidence="3" id="KW-0436">Ligase</keyword>
<reference evidence="6 7" key="1">
    <citation type="submission" date="2016-03" db="EMBL/GenBank/DDBJ databases">
        <title>Draft genome sequence of the Fonsecaea monophora CBS 269.37.</title>
        <authorList>
            <person name="Bombassaro A."/>
            <person name="Vinicius W.A."/>
            <person name="De Hoog S."/>
            <person name="Sun J."/>
            <person name="Souza E.M."/>
            <person name="Raittz R.T."/>
            <person name="Costa F."/>
            <person name="Leao A.C."/>
            <person name="Tadra-Sfeir M.Z."/>
            <person name="Baura V."/>
            <person name="Balsanelli E."/>
            <person name="Pedrosa F.O."/>
            <person name="Moreno L.F."/>
            <person name="Steffens M.B."/>
            <person name="Xi L."/>
            <person name="Bocca A.L."/>
            <person name="Felipe M.S."/>
            <person name="Teixeira M."/>
            <person name="Telles Filho F.Q."/>
            <person name="Azevedo C.M."/>
            <person name="Gomes R."/>
            <person name="Vicente V.A."/>
        </authorList>
    </citation>
    <scope>NUCLEOTIDE SEQUENCE [LARGE SCALE GENOMIC DNA]</scope>
    <source>
        <strain evidence="6 7">CBS 269.37</strain>
    </source>
</reference>
<dbReference type="FunFam" id="3.40.50.12780:FF:000014">
    <property type="entry name" value="Nonribosomal peptide synthetase 1"/>
    <property type="match status" value="1"/>
</dbReference>
<dbReference type="InterPro" id="IPR009081">
    <property type="entry name" value="PP-bd_ACP"/>
</dbReference>
<proteinExistence type="inferred from homology"/>
<evidence type="ECO:0000313" key="6">
    <source>
        <dbReference type="EMBL" id="OAG35123.1"/>
    </source>
</evidence>
<dbReference type="SUPFAM" id="SSF52777">
    <property type="entry name" value="CoA-dependent acyltransferases"/>
    <property type="match status" value="4"/>
</dbReference>
<evidence type="ECO:0000256" key="4">
    <source>
        <dbReference type="ARBA" id="ARBA00029454"/>
    </source>
</evidence>
<dbReference type="PROSITE" id="PS50075">
    <property type="entry name" value="CARRIER"/>
    <property type="match status" value="2"/>
</dbReference>
<dbReference type="Gene3D" id="3.40.50.12780">
    <property type="entry name" value="N-terminal domain of ligase-like"/>
    <property type="match status" value="1"/>
</dbReference>
<organism evidence="6 7">
    <name type="scientific">Fonsecaea monophora</name>
    <dbReference type="NCBI Taxonomy" id="254056"/>
    <lineage>
        <taxon>Eukaryota</taxon>
        <taxon>Fungi</taxon>
        <taxon>Dikarya</taxon>
        <taxon>Ascomycota</taxon>
        <taxon>Pezizomycotina</taxon>
        <taxon>Eurotiomycetes</taxon>
        <taxon>Chaetothyriomycetidae</taxon>
        <taxon>Chaetothyriales</taxon>
        <taxon>Herpotrichiellaceae</taxon>
        <taxon>Fonsecaea</taxon>
    </lineage>
</organism>
<dbReference type="InterPro" id="IPR006162">
    <property type="entry name" value="Ppantetheine_attach_site"/>
</dbReference>
<dbReference type="CDD" id="cd05918">
    <property type="entry name" value="A_NRPS_SidN3_like"/>
    <property type="match status" value="1"/>
</dbReference>
<dbReference type="InterPro" id="IPR010071">
    <property type="entry name" value="AA_adenyl_dom"/>
</dbReference>
<protein>
    <recommendedName>
        <fullName evidence="5">Carrier domain-containing protein</fullName>
    </recommendedName>
</protein>
<dbReference type="GO" id="GO:0031177">
    <property type="term" value="F:phosphopantetheine binding"/>
    <property type="evidence" value="ECO:0007669"/>
    <property type="project" value="InterPro"/>
</dbReference>
<dbReference type="InterPro" id="IPR042099">
    <property type="entry name" value="ANL_N_sf"/>
</dbReference>
<dbReference type="InterPro" id="IPR036736">
    <property type="entry name" value="ACP-like_sf"/>
</dbReference>
<dbReference type="GeneID" id="34605802"/>
<sequence length="1955" mass="214791">MIEVFIERHVLPNFPKGEILVDKVGSFGSLNGDAAAVSVPWANAQSFDIPGLASKSTDQQLNLLLLAFALVLHRGSINDEGDSFSWGLFEPSYAAPSLSILSETTKLSDILEDELESVAKILKRLSNVRKRFENYPPASRSILSMEAEGRPVYRDRSAPLFRVDTWVHEHRLFVWPSHEAYLSGTDMAKFQIAAFVDMLDTISSNQEQTVGAALQMGKRELALLWGWNKTVPPVINRCMHDIIAEKMIEHPNKPAVRSWDGEATYGQLDRLSAFLAARLSALGVKPGSVVILCFEKSMWTSVALLAVMRAGGAFVLTDPSQPEARLATIAAEVEARVVITSRQQAGLGGRIAPNAEVVVADEELWKSSLYVPQYTPIAVPPASLLYIIFTSGSTGKPKAIPISHQNFTSGAIPRGDAVGYRAHSRVLDFPSYAFDVSIDCMLCTLCAGGCICVPSEEQRVNDLSGVIKSLDVNMAHMTPSVARLLSRDAMASLEVLGLGGESLSSSDAAIWSQITKLIIAYGPSECTVGCTINNTVHTDRLCTSIGKGVGGVTWLVDPNDHNLLTPVGGIGELLIEGAIVGAGYLNEPEKTAEVFIQDPTWLLAGSKEAPGRHGRFYKTGDLVKYDPDGSGAIVFVGRKDRQVKLRGQRVELTEIEHHLLTKLEEGTQVAAEVITPGSKDREPTLVAFISEMKDNQVPVNGGVAFSAELRRSLGDIDQYLAEVLPSYMVPTAYIPLAAMPLLVSCKVDRKRIQEIGLSITPQQLAALRAKVTDNHEPQTEREVVLQRIWAQLLGEGLEIGTSDSFFRLGGDSLKAMKLVAAAQAEGLWLTVADIFAHPTLASMASSAGSVNHEVKAEIAPFSLLGTEWGIQNARLEVANLCQLAPSDIEDVYPCTSLQEGLMALSAKNEDAYVAQRVLDLPSLIIAEQLKAAFDTVAGSSPILRTRIVQVPGRGLMQVVVGGELQWSRSRHLDEYLARDREESMGLGDKLARFAIVSNGDQGRAHLVLTIHHALYDGWSMPLIVHRVNEVFQGREAVPPTPFVSFINYLQSMNWDDSATFWREQLAGAVGRHFPIMPYTGYQPHAGSLLEHYTKLPKSNSSSTTLAVAIRAAWVLVAARYASCDDPVFGETLTGRNSPVTGIGEIEGPLITTVPMRVHVDWQATVSEYVQAIHEQITMRIPHEHMGLQHIRKVSPDALTACELKTGIVLHPKAEDVQIDLDQSPAYGFVPVDDLEAAREALKFNSYALMLVCSLDSSGFLTMASFDSKTVDLSQMQQILSEFGHTVQELCEGRERPLSSLAIFQSRKRQDQIPITGLALHEVAKSEFSELIKAPEAVKGLWIVDTKSPSRLLPTGAVGEVLIETSSQLSAPAIASPAWFAEANAGDSHGQTCLYSTGLLAKSQSDGSLVFLGKKDSTHESLPPTQTDANAVGKQEPRLTPRLDQLRGLWSRILGVPEAEITSNSSFFALGGDSIGVMKLVSEARMECLELKVADVFDHRHLDEMAEIMKVIHSTTKADILDSAPFSALEVENPEAFVSNMVKPLLARQDWEITDVLPARPLQEIAVGGTIKLPRYSARYELLYFQSAVNRGRLFKAAQDLVARNEILRTVFVRLHGEYCAVVLKSLQVEIVEHEINGDVEEFSRKLCDLDIQVKMPLGGAFVKFFFVQSENGKGALILKISHAQYDEICLPNLLHQLAALYEERVVQETVPFSSYVYHVIKENVPQGIQYWRELLKGSSMTTLRPELPRRSDKITSLTKAVDISSRNKETTIATLPVAAWALTLARRLAIRDITFGEVVSGRNIGFPNCDMVVGPTWQYVPVRIQFAETWTTVDLLRYVQQLHITSSRFEGIGLKEIVEHCTDWPSSVDWFDSVVHQDVAHVTDLSFSSTPCRLETIYPHLEPLREWKVQAFLEGNTMTLEIVTFEDWCEFATALLDDLVASMNQLVQSPTSLLF</sequence>
<name>A0A177ESY0_9EURO</name>
<dbReference type="Pfam" id="PF00550">
    <property type="entry name" value="PP-binding"/>
    <property type="match status" value="2"/>
</dbReference>
<dbReference type="CDD" id="cd19545">
    <property type="entry name" value="FUM14_C_NRPS-like"/>
    <property type="match status" value="1"/>
</dbReference>